<dbReference type="AlphaFoldDB" id="A0AAJ0U7H1"/>
<keyword evidence="7" id="KW-1185">Reference proteome</keyword>
<evidence type="ECO:0000256" key="1">
    <source>
        <dbReference type="ARBA" id="ARBA00022491"/>
    </source>
</evidence>
<dbReference type="GO" id="GO:0003677">
    <property type="term" value="F:DNA binding"/>
    <property type="evidence" value="ECO:0007669"/>
    <property type="project" value="UniProtKB-KW"/>
</dbReference>
<dbReference type="InterPro" id="IPR000551">
    <property type="entry name" value="MerR-type_HTH_dom"/>
</dbReference>
<name>A0AAJ0U7H1_9GAMM</name>
<keyword evidence="2" id="KW-0805">Transcription regulation</keyword>
<feature type="domain" description="HTH merR-type" evidence="5">
    <location>
        <begin position="5"/>
        <end position="74"/>
    </location>
</feature>
<dbReference type="EMBL" id="NRSJ01000049">
    <property type="protein sequence ID" value="MBK1706719.1"/>
    <property type="molecule type" value="Genomic_DNA"/>
</dbReference>
<accession>A0AAJ0U7H1</accession>
<evidence type="ECO:0000256" key="3">
    <source>
        <dbReference type="ARBA" id="ARBA00023125"/>
    </source>
</evidence>
<dbReference type="SMART" id="SM00422">
    <property type="entry name" value="HTH_MERR"/>
    <property type="match status" value="1"/>
</dbReference>
<reference evidence="6" key="1">
    <citation type="submission" date="2017-08" db="EMBL/GenBank/DDBJ databases">
        <authorList>
            <person name="Imhoff J.F."/>
            <person name="Rahn T."/>
            <person name="Kuenzel S."/>
            <person name="Neulinger S.C."/>
        </authorList>
    </citation>
    <scope>NUCLEOTIDE SEQUENCE</scope>
    <source>
        <strain evidence="6">DSM 11080</strain>
    </source>
</reference>
<dbReference type="InterPro" id="IPR047057">
    <property type="entry name" value="MerR_fam"/>
</dbReference>
<protein>
    <submittedName>
        <fullName evidence="6">MerR family transcriptional regulator</fullName>
    </submittedName>
</protein>
<dbReference type="Pfam" id="PF00376">
    <property type="entry name" value="MerR"/>
    <property type="match status" value="1"/>
</dbReference>
<evidence type="ECO:0000313" key="6">
    <source>
        <dbReference type="EMBL" id="MBK1706719.1"/>
    </source>
</evidence>
<dbReference type="RefSeq" id="WP_200348189.1">
    <property type="nucleotide sequence ID" value="NZ_NRSJ01000049.1"/>
</dbReference>
<dbReference type="InterPro" id="IPR009061">
    <property type="entry name" value="DNA-bd_dom_put_sf"/>
</dbReference>
<dbReference type="PROSITE" id="PS50937">
    <property type="entry name" value="HTH_MERR_2"/>
    <property type="match status" value="1"/>
</dbReference>
<keyword evidence="4" id="KW-0804">Transcription</keyword>
<dbReference type="GO" id="GO:0003700">
    <property type="term" value="F:DNA-binding transcription factor activity"/>
    <property type="evidence" value="ECO:0007669"/>
    <property type="project" value="InterPro"/>
</dbReference>
<dbReference type="CDD" id="cd04785">
    <property type="entry name" value="HTH_CadR-PbrR-like"/>
    <property type="match status" value="1"/>
</dbReference>
<evidence type="ECO:0000313" key="7">
    <source>
        <dbReference type="Proteomes" id="UP001296776"/>
    </source>
</evidence>
<dbReference type="PANTHER" id="PTHR30204">
    <property type="entry name" value="REDOX-CYCLING DRUG-SENSING TRANSCRIPTIONAL ACTIVATOR SOXR"/>
    <property type="match status" value="1"/>
</dbReference>
<dbReference type="InterPro" id="IPR015358">
    <property type="entry name" value="Tscrpt_reg_MerR_DNA-bd"/>
</dbReference>
<dbReference type="Pfam" id="PF09278">
    <property type="entry name" value="MerR-DNA-bind"/>
    <property type="match status" value="1"/>
</dbReference>
<organism evidence="6 7">
    <name type="scientific">Halochromatium glycolicum</name>
    <dbReference type="NCBI Taxonomy" id="85075"/>
    <lineage>
        <taxon>Bacteria</taxon>
        <taxon>Pseudomonadati</taxon>
        <taxon>Pseudomonadota</taxon>
        <taxon>Gammaproteobacteria</taxon>
        <taxon>Chromatiales</taxon>
        <taxon>Chromatiaceae</taxon>
        <taxon>Halochromatium</taxon>
    </lineage>
</organism>
<dbReference type="SUPFAM" id="SSF46955">
    <property type="entry name" value="Putative DNA-binding domain"/>
    <property type="match status" value="1"/>
</dbReference>
<sequence length="133" mass="15106">MNQVAFTIGQLARSTDTKAVTIRYYEQIGLLPAVPRNSSGYRVYSEAERDRLLFIRRGRALGFSLDDVRELLELADHRQASCAAVDAKVEAHLEQVRERLRDLQGLEQELQRLLSCCQGGVIEECRIIDSLSR</sequence>
<keyword evidence="1" id="KW-0678">Repressor</keyword>
<dbReference type="PANTHER" id="PTHR30204:SF69">
    <property type="entry name" value="MERR-FAMILY TRANSCRIPTIONAL REGULATOR"/>
    <property type="match status" value="1"/>
</dbReference>
<comment type="caution">
    <text evidence="6">The sequence shown here is derived from an EMBL/GenBank/DDBJ whole genome shotgun (WGS) entry which is preliminary data.</text>
</comment>
<evidence type="ECO:0000259" key="5">
    <source>
        <dbReference type="PROSITE" id="PS50937"/>
    </source>
</evidence>
<keyword evidence="3" id="KW-0238">DNA-binding</keyword>
<dbReference type="Gene3D" id="1.10.1660.10">
    <property type="match status" value="1"/>
</dbReference>
<dbReference type="PRINTS" id="PR00040">
    <property type="entry name" value="HTHMERR"/>
</dbReference>
<reference evidence="6" key="2">
    <citation type="journal article" date="2020" name="Microorganisms">
        <title>Osmotic Adaptation and Compatible Solute Biosynthesis of Phototrophic Bacteria as Revealed from Genome Analyses.</title>
        <authorList>
            <person name="Imhoff J.F."/>
            <person name="Rahn T."/>
            <person name="Kunzel S."/>
            <person name="Keller A."/>
            <person name="Neulinger S.C."/>
        </authorList>
    </citation>
    <scope>NUCLEOTIDE SEQUENCE</scope>
    <source>
        <strain evidence="6">DSM 11080</strain>
    </source>
</reference>
<gene>
    <name evidence="6" type="ORF">CKO40_19770</name>
</gene>
<proteinExistence type="predicted"/>
<evidence type="ECO:0000256" key="4">
    <source>
        <dbReference type="ARBA" id="ARBA00023163"/>
    </source>
</evidence>
<evidence type="ECO:0000256" key="2">
    <source>
        <dbReference type="ARBA" id="ARBA00023015"/>
    </source>
</evidence>
<dbReference type="Proteomes" id="UP001296776">
    <property type="component" value="Unassembled WGS sequence"/>
</dbReference>